<sequence>MTVVETGSIARAAAVLHIAQPALSVQVRQMEDLVGCQLLSRSSRGVVPTATGLEFCRRAKETLKMMDALRAIGQEDLSSPSGHVVLGTAASAANMLAVPLVNAVRERYPGITLELLESPGAHLGEMLLRGRVDICVMLGEYESSGMQVLPVLEEDLFVVGLRGEAGGEVDLDRLDGARMVMPARPNSLRTLFDRECAARGVTPQVVTEASSPWTMVQLVRAGIGATVLPMSMLGGTQPADLPVARLVNPALSRPVSVATAIAAPQSPHLLAVKALLLETLEQQAHGSSWQGVRAWPAPAAMLAA</sequence>
<name>A0A848H9C3_9BURK</name>
<evidence type="ECO:0000313" key="8">
    <source>
        <dbReference type="Proteomes" id="UP000541185"/>
    </source>
</evidence>
<dbReference type="InterPro" id="IPR036388">
    <property type="entry name" value="WH-like_DNA-bd_sf"/>
</dbReference>
<keyword evidence="8" id="KW-1185">Reference proteome</keyword>
<dbReference type="InterPro" id="IPR000847">
    <property type="entry name" value="LysR_HTH_N"/>
</dbReference>
<keyword evidence="4" id="KW-0010">Activator</keyword>
<dbReference type="PANTHER" id="PTHR30293:SF0">
    <property type="entry name" value="NITROGEN ASSIMILATION REGULATORY PROTEIN NAC"/>
    <property type="match status" value="1"/>
</dbReference>
<dbReference type="Gene3D" id="1.10.10.10">
    <property type="entry name" value="Winged helix-like DNA-binding domain superfamily/Winged helix DNA-binding domain"/>
    <property type="match status" value="1"/>
</dbReference>
<feature type="domain" description="HTH lysR-type" evidence="6">
    <location>
        <begin position="1"/>
        <end position="49"/>
    </location>
</feature>
<evidence type="ECO:0000256" key="4">
    <source>
        <dbReference type="ARBA" id="ARBA00023159"/>
    </source>
</evidence>
<evidence type="ECO:0000256" key="1">
    <source>
        <dbReference type="ARBA" id="ARBA00009437"/>
    </source>
</evidence>
<proteinExistence type="inferred from homology"/>
<comment type="similarity">
    <text evidence="1">Belongs to the LysR transcriptional regulatory family.</text>
</comment>
<evidence type="ECO:0000313" key="7">
    <source>
        <dbReference type="EMBL" id="NML46109.1"/>
    </source>
</evidence>
<dbReference type="Pfam" id="PF00126">
    <property type="entry name" value="HTH_1"/>
    <property type="match status" value="1"/>
</dbReference>
<dbReference type="Proteomes" id="UP000541185">
    <property type="component" value="Unassembled WGS sequence"/>
</dbReference>
<dbReference type="Gene3D" id="3.40.190.290">
    <property type="match status" value="1"/>
</dbReference>
<dbReference type="Pfam" id="PF03466">
    <property type="entry name" value="LysR_substrate"/>
    <property type="match status" value="1"/>
</dbReference>
<dbReference type="PRINTS" id="PR00039">
    <property type="entry name" value="HTHLYSR"/>
</dbReference>
<dbReference type="SUPFAM" id="SSF46785">
    <property type="entry name" value="Winged helix' DNA-binding domain"/>
    <property type="match status" value="1"/>
</dbReference>
<accession>A0A848H9C3</accession>
<gene>
    <name evidence="7" type="ORF">HHL11_20345</name>
</gene>
<reference evidence="7 8" key="1">
    <citation type="submission" date="2020-04" db="EMBL/GenBank/DDBJ databases">
        <title>Ramlibacter sp. G-1-2-2 isolated from soil.</title>
        <authorList>
            <person name="Dahal R.H."/>
        </authorList>
    </citation>
    <scope>NUCLEOTIDE SEQUENCE [LARGE SCALE GENOMIC DNA]</scope>
    <source>
        <strain evidence="7 8">G-1-2-2</strain>
    </source>
</reference>
<organism evidence="7 8">
    <name type="scientific">Ramlibacter agri</name>
    <dbReference type="NCBI Taxonomy" id="2728837"/>
    <lineage>
        <taxon>Bacteria</taxon>
        <taxon>Pseudomonadati</taxon>
        <taxon>Pseudomonadota</taxon>
        <taxon>Betaproteobacteria</taxon>
        <taxon>Burkholderiales</taxon>
        <taxon>Comamonadaceae</taxon>
        <taxon>Ramlibacter</taxon>
    </lineage>
</organism>
<evidence type="ECO:0000256" key="5">
    <source>
        <dbReference type="ARBA" id="ARBA00023163"/>
    </source>
</evidence>
<dbReference type="GO" id="GO:0003700">
    <property type="term" value="F:DNA-binding transcription factor activity"/>
    <property type="evidence" value="ECO:0007669"/>
    <property type="project" value="InterPro"/>
</dbReference>
<keyword evidence="3" id="KW-0238">DNA-binding</keyword>
<evidence type="ECO:0000256" key="2">
    <source>
        <dbReference type="ARBA" id="ARBA00023015"/>
    </source>
</evidence>
<dbReference type="InterPro" id="IPR005119">
    <property type="entry name" value="LysR_subst-bd"/>
</dbReference>
<dbReference type="AlphaFoldDB" id="A0A848H9C3"/>
<dbReference type="PANTHER" id="PTHR30293">
    <property type="entry name" value="TRANSCRIPTIONAL REGULATORY PROTEIN NAC-RELATED"/>
    <property type="match status" value="1"/>
</dbReference>
<comment type="caution">
    <text evidence="7">The sequence shown here is derived from an EMBL/GenBank/DDBJ whole genome shotgun (WGS) entry which is preliminary data.</text>
</comment>
<dbReference type="GO" id="GO:2000142">
    <property type="term" value="P:regulation of DNA-templated transcription initiation"/>
    <property type="evidence" value="ECO:0007669"/>
    <property type="project" value="TreeGrafter"/>
</dbReference>
<dbReference type="InterPro" id="IPR036390">
    <property type="entry name" value="WH_DNA-bd_sf"/>
</dbReference>
<evidence type="ECO:0000256" key="3">
    <source>
        <dbReference type="ARBA" id="ARBA00023125"/>
    </source>
</evidence>
<keyword evidence="2" id="KW-0805">Transcription regulation</keyword>
<dbReference type="EMBL" id="JABBFX010000002">
    <property type="protein sequence ID" value="NML46109.1"/>
    <property type="molecule type" value="Genomic_DNA"/>
</dbReference>
<evidence type="ECO:0000259" key="6">
    <source>
        <dbReference type="PROSITE" id="PS50931"/>
    </source>
</evidence>
<dbReference type="SUPFAM" id="SSF53850">
    <property type="entry name" value="Periplasmic binding protein-like II"/>
    <property type="match status" value="1"/>
</dbReference>
<keyword evidence="5" id="KW-0804">Transcription</keyword>
<dbReference type="GO" id="GO:0003677">
    <property type="term" value="F:DNA binding"/>
    <property type="evidence" value="ECO:0007669"/>
    <property type="project" value="UniProtKB-KW"/>
</dbReference>
<dbReference type="PROSITE" id="PS50931">
    <property type="entry name" value="HTH_LYSR"/>
    <property type="match status" value="1"/>
</dbReference>
<protein>
    <submittedName>
        <fullName evidence="7">LysR family transcriptional regulator</fullName>
    </submittedName>
</protein>